<dbReference type="NCBIfam" id="TIGR02937">
    <property type="entry name" value="sigma70-ECF"/>
    <property type="match status" value="1"/>
</dbReference>
<gene>
    <name evidence="7" type="ordered locus">BN4_11330</name>
</gene>
<dbReference type="Proteomes" id="UP000011724">
    <property type="component" value="Chromosome"/>
</dbReference>
<protein>
    <submittedName>
        <fullName evidence="7">RNA polymerase, sigma-24 subunit, ECF subfamily</fullName>
    </submittedName>
</protein>
<evidence type="ECO:0000259" key="5">
    <source>
        <dbReference type="Pfam" id="PF04542"/>
    </source>
</evidence>
<keyword evidence="3" id="KW-0731">Sigma factor</keyword>
<dbReference type="GO" id="GO:0016987">
    <property type="term" value="F:sigma factor activity"/>
    <property type="evidence" value="ECO:0007669"/>
    <property type="project" value="UniProtKB-KW"/>
</dbReference>
<dbReference type="KEGG" id="dpi:BN4_11330"/>
<dbReference type="Pfam" id="PF08281">
    <property type="entry name" value="Sigma70_r4_2"/>
    <property type="match status" value="1"/>
</dbReference>
<dbReference type="PANTHER" id="PTHR43133:SF51">
    <property type="entry name" value="RNA POLYMERASE SIGMA FACTOR"/>
    <property type="match status" value="1"/>
</dbReference>
<reference evidence="8" key="2">
    <citation type="journal article" date="2013" name="Stand. Genomic Sci.">
        <title>Complete genome sequence of Desulfocapsa sulfexigens, a marine deltaproteobacterium specialized in disproportionating inorganic sulfur compounds.</title>
        <authorList>
            <person name="Finster K.W."/>
            <person name="Kjeldsen K.U."/>
            <person name="Kube M."/>
            <person name="Reinhardt R."/>
            <person name="Mussmann M."/>
            <person name="Amann R."/>
            <person name="Schreiber L."/>
        </authorList>
    </citation>
    <scope>NUCLEOTIDE SEQUENCE [LARGE SCALE GENOMIC DNA]</scope>
    <source>
        <strain evidence="8">DSM 10523 / SB164P1</strain>
    </source>
</reference>
<dbReference type="GO" id="GO:0006352">
    <property type="term" value="P:DNA-templated transcription initiation"/>
    <property type="evidence" value="ECO:0007669"/>
    <property type="project" value="InterPro"/>
</dbReference>
<dbReference type="HOGENOM" id="CLU_047691_3_0_7"/>
<reference evidence="7 8" key="1">
    <citation type="journal article" date="2013" name="PLoS ONE">
        <title>The first genomic and proteomic characterization of a deep-sea sulfate reducer: insights into the piezophilic lifestyle of Desulfovibrio piezophilus.</title>
        <authorList>
            <person name="Pradel N."/>
            <person name="Ji B."/>
            <person name="Gimenez G."/>
            <person name="Talla E."/>
            <person name="Lenoble P."/>
            <person name="Garel M."/>
            <person name="Tamburini C."/>
            <person name="Fourquet P."/>
            <person name="Lebrun R."/>
            <person name="Bertin P."/>
            <person name="Denis Y."/>
            <person name="Pophillat M."/>
            <person name="Barbe V."/>
            <person name="Ollivier B."/>
            <person name="Dolla A."/>
        </authorList>
    </citation>
    <scope>NUCLEOTIDE SEQUENCE [LARGE SCALE GENOMIC DNA]</scope>
    <source>
        <strain evidence="8">DSM 10523 / SB164P1</strain>
    </source>
</reference>
<evidence type="ECO:0000256" key="1">
    <source>
        <dbReference type="ARBA" id="ARBA00010641"/>
    </source>
</evidence>
<dbReference type="GO" id="GO:0003677">
    <property type="term" value="F:DNA binding"/>
    <property type="evidence" value="ECO:0007669"/>
    <property type="project" value="InterPro"/>
</dbReference>
<dbReference type="InterPro" id="IPR014284">
    <property type="entry name" value="RNA_pol_sigma-70_dom"/>
</dbReference>
<evidence type="ECO:0000256" key="2">
    <source>
        <dbReference type="ARBA" id="ARBA00023015"/>
    </source>
</evidence>
<dbReference type="eggNOG" id="COG1595">
    <property type="taxonomic scope" value="Bacteria"/>
</dbReference>
<dbReference type="SUPFAM" id="SSF88946">
    <property type="entry name" value="Sigma2 domain of RNA polymerase sigma factors"/>
    <property type="match status" value="1"/>
</dbReference>
<dbReference type="RefSeq" id="WP_015414613.1">
    <property type="nucleotide sequence ID" value="NC_020409.1"/>
</dbReference>
<accession>M1WRW7</accession>
<keyword evidence="8" id="KW-1185">Reference proteome</keyword>
<evidence type="ECO:0000313" key="7">
    <source>
        <dbReference type="EMBL" id="CCH48567.1"/>
    </source>
</evidence>
<dbReference type="Pfam" id="PF04542">
    <property type="entry name" value="Sigma70_r2"/>
    <property type="match status" value="1"/>
</dbReference>
<dbReference type="InterPro" id="IPR013249">
    <property type="entry name" value="RNA_pol_sigma70_r4_t2"/>
</dbReference>
<dbReference type="OrthoDB" id="9796555at2"/>
<keyword evidence="4" id="KW-0804">Transcription</keyword>
<dbReference type="EMBL" id="FO203427">
    <property type="protein sequence ID" value="CCH48567.1"/>
    <property type="molecule type" value="Genomic_DNA"/>
</dbReference>
<proteinExistence type="inferred from homology"/>
<dbReference type="SUPFAM" id="SSF88659">
    <property type="entry name" value="Sigma3 and sigma4 domains of RNA polymerase sigma factors"/>
    <property type="match status" value="1"/>
</dbReference>
<feature type="domain" description="RNA polymerase sigma factor 70 region 4 type 2" evidence="6">
    <location>
        <begin position="131"/>
        <end position="183"/>
    </location>
</feature>
<feature type="domain" description="RNA polymerase sigma-70 region 2" evidence="5">
    <location>
        <begin position="25"/>
        <end position="91"/>
    </location>
</feature>
<dbReference type="Gene3D" id="1.10.1740.10">
    <property type="match status" value="1"/>
</dbReference>
<dbReference type="InterPro" id="IPR039425">
    <property type="entry name" value="RNA_pol_sigma-70-like"/>
</dbReference>
<dbReference type="InterPro" id="IPR013324">
    <property type="entry name" value="RNA_pol_sigma_r3/r4-like"/>
</dbReference>
<comment type="similarity">
    <text evidence="1">Belongs to the sigma-70 factor family. ECF subfamily.</text>
</comment>
<evidence type="ECO:0000256" key="3">
    <source>
        <dbReference type="ARBA" id="ARBA00023082"/>
    </source>
</evidence>
<dbReference type="InterPro" id="IPR007627">
    <property type="entry name" value="RNA_pol_sigma70_r2"/>
</dbReference>
<dbReference type="InterPro" id="IPR013325">
    <property type="entry name" value="RNA_pol_sigma_r2"/>
</dbReference>
<dbReference type="PATRIC" id="fig|879567.3.peg.1384"/>
<evidence type="ECO:0000259" key="6">
    <source>
        <dbReference type="Pfam" id="PF08281"/>
    </source>
</evidence>
<dbReference type="AlphaFoldDB" id="M1WRW7"/>
<evidence type="ECO:0000256" key="4">
    <source>
        <dbReference type="ARBA" id="ARBA00023163"/>
    </source>
</evidence>
<organism evidence="7 8">
    <name type="scientific">Pseudodesulfovibrio piezophilus (strain DSM 21447 / JCM 15486 / C1TLV30)</name>
    <name type="common">Desulfovibrio piezophilus</name>
    <dbReference type="NCBI Taxonomy" id="1322246"/>
    <lineage>
        <taxon>Bacteria</taxon>
        <taxon>Pseudomonadati</taxon>
        <taxon>Thermodesulfobacteriota</taxon>
        <taxon>Desulfovibrionia</taxon>
        <taxon>Desulfovibrionales</taxon>
        <taxon>Desulfovibrionaceae</taxon>
    </lineage>
</organism>
<dbReference type="STRING" id="1322246.BN4_11330"/>
<dbReference type="Gene3D" id="1.10.10.10">
    <property type="entry name" value="Winged helix-like DNA-binding domain superfamily/Winged helix DNA-binding domain"/>
    <property type="match status" value="1"/>
</dbReference>
<name>M1WRW7_PSEP2</name>
<sequence>MPGKPDDMALITEIISGDTNAFKFLLERYEIRVARIVAAHVPPEHVAEVSHETFIRAFKSLHGYSPVKPFLNWLTTIATRSCHDFWRDHYRRKESLTCDLSLDGQRFMETALAEESKDKFDSLVRQREAQELLALLLDQLAPMDRMVLTLTYLEERSTKETAAMLDISVPNVKVRSFRAKRKLKSFLKRNGIQGGAHDS</sequence>
<keyword evidence="2" id="KW-0805">Transcription regulation</keyword>
<dbReference type="CDD" id="cd06171">
    <property type="entry name" value="Sigma70_r4"/>
    <property type="match status" value="1"/>
</dbReference>
<dbReference type="PANTHER" id="PTHR43133">
    <property type="entry name" value="RNA POLYMERASE ECF-TYPE SIGMA FACTO"/>
    <property type="match status" value="1"/>
</dbReference>
<dbReference type="BioCyc" id="DPIE1322246:BN4_RS06675-MONOMER"/>
<dbReference type="InterPro" id="IPR036388">
    <property type="entry name" value="WH-like_DNA-bd_sf"/>
</dbReference>
<evidence type="ECO:0000313" key="8">
    <source>
        <dbReference type="Proteomes" id="UP000011724"/>
    </source>
</evidence>